<feature type="region of interest" description="Disordered" evidence="1">
    <location>
        <begin position="20"/>
        <end position="41"/>
    </location>
</feature>
<dbReference type="EMBL" id="VSRR010007886">
    <property type="protein sequence ID" value="MPC47717.1"/>
    <property type="molecule type" value="Genomic_DNA"/>
</dbReference>
<feature type="compositionally biased region" description="Basic residues" evidence="1">
    <location>
        <begin position="20"/>
        <end position="34"/>
    </location>
</feature>
<evidence type="ECO:0000313" key="2">
    <source>
        <dbReference type="EMBL" id="MPC47717.1"/>
    </source>
</evidence>
<evidence type="ECO:0000313" key="3">
    <source>
        <dbReference type="Proteomes" id="UP000324222"/>
    </source>
</evidence>
<name>A0A5B7FQT7_PORTR</name>
<comment type="caution">
    <text evidence="2">The sequence shown here is derived from an EMBL/GenBank/DDBJ whole genome shotgun (WGS) entry which is preliminary data.</text>
</comment>
<evidence type="ECO:0000256" key="1">
    <source>
        <dbReference type="SAM" id="MobiDB-lite"/>
    </source>
</evidence>
<reference evidence="2 3" key="1">
    <citation type="submission" date="2019-05" db="EMBL/GenBank/DDBJ databases">
        <title>Another draft genome of Portunus trituberculatus and its Hox gene families provides insights of decapod evolution.</title>
        <authorList>
            <person name="Jeong J.-H."/>
            <person name="Song I."/>
            <person name="Kim S."/>
            <person name="Choi T."/>
            <person name="Kim D."/>
            <person name="Ryu S."/>
            <person name="Kim W."/>
        </authorList>
    </citation>
    <scope>NUCLEOTIDE SEQUENCE [LARGE SCALE GENOMIC DNA]</scope>
    <source>
        <tissue evidence="2">Muscle</tissue>
    </source>
</reference>
<accession>A0A5B7FQT7</accession>
<proteinExistence type="predicted"/>
<dbReference type="AlphaFoldDB" id="A0A5B7FQT7"/>
<organism evidence="2 3">
    <name type="scientific">Portunus trituberculatus</name>
    <name type="common">Swimming crab</name>
    <name type="synonym">Neptunus trituberculatus</name>
    <dbReference type="NCBI Taxonomy" id="210409"/>
    <lineage>
        <taxon>Eukaryota</taxon>
        <taxon>Metazoa</taxon>
        <taxon>Ecdysozoa</taxon>
        <taxon>Arthropoda</taxon>
        <taxon>Crustacea</taxon>
        <taxon>Multicrustacea</taxon>
        <taxon>Malacostraca</taxon>
        <taxon>Eumalacostraca</taxon>
        <taxon>Eucarida</taxon>
        <taxon>Decapoda</taxon>
        <taxon>Pleocyemata</taxon>
        <taxon>Brachyura</taxon>
        <taxon>Eubrachyura</taxon>
        <taxon>Portunoidea</taxon>
        <taxon>Portunidae</taxon>
        <taxon>Portuninae</taxon>
        <taxon>Portunus</taxon>
    </lineage>
</organism>
<sequence>MYAGGDRGHAFPSLHYHNHHYHHHHHHPHHPPHTLHHEGKQQQYIRKFPAYKLPETFLVHINPVFNSRSSTAVIPYPPKAPLAAPSYRCISLYLSPSRRFTYLISFTSSHLTSRLPIPLT</sequence>
<protein>
    <submittedName>
        <fullName evidence="2">Uncharacterized protein</fullName>
    </submittedName>
</protein>
<gene>
    <name evidence="2" type="ORF">E2C01_041470</name>
</gene>
<keyword evidence="3" id="KW-1185">Reference proteome</keyword>
<dbReference type="Proteomes" id="UP000324222">
    <property type="component" value="Unassembled WGS sequence"/>
</dbReference>